<reference evidence="1" key="1">
    <citation type="submission" date="2015-04" db="EMBL/GenBank/DDBJ databases">
        <title>The genome sequence of the plant pathogenic Rhizarian Plasmodiophora brassicae reveals insights in its biotrophic life cycle and the origin of chitin synthesis.</title>
        <authorList>
            <person name="Schwelm A."/>
            <person name="Fogelqvist J."/>
            <person name="Knaust A."/>
            <person name="Julke S."/>
            <person name="Lilja T."/>
            <person name="Dhandapani V."/>
            <person name="Bonilla-Rosso G."/>
            <person name="Karlsson M."/>
            <person name="Shevchenko A."/>
            <person name="Choi S.R."/>
            <person name="Kim H.G."/>
            <person name="Park J.Y."/>
            <person name="Lim Y.P."/>
            <person name="Ludwig-Muller J."/>
            <person name="Dixelius C."/>
        </authorList>
    </citation>
    <scope>NUCLEOTIDE SEQUENCE</scope>
    <source>
        <tissue evidence="1">Potato root galls</tissue>
    </source>
</reference>
<dbReference type="AlphaFoldDB" id="A0A0H5QLR3"/>
<evidence type="ECO:0000313" key="1">
    <source>
        <dbReference type="EMBL" id="CRZ03095.1"/>
    </source>
</evidence>
<dbReference type="EMBL" id="HACM01002653">
    <property type="protein sequence ID" value="CRZ03095.1"/>
    <property type="molecule type" value="Transcribed_RNA"/>
</dbReference>
<sequence>MGDQYREDGDISAYVCDGDAIPDSCQCRRRTIKELEMQKEVERLHGVIADQSTQFYSQMATIHEKANYCGKQAQDYRAVLNAQISQQQRGEQILRYSHRHILIITTFLWLSTNRSLKVVP</sequence>
<name>A0A0H5QLR3_9EUKA</name>
<accession>A0A0H5QLR3</accession>
<protein>
    <submittedName>
        <fullName evidence="1">Uncharacterized protein</fullName>
    </submittedName>
</protein>
<organism evidence="1">
    <name type="scientific">Spongospora subterranea</name>
    <dbReference type="NCBI Taxonomy" id="70186"/>
    <lineage>
        <taxon>Eukaryota</taxon>
        <taxon>Sar</taxon>
        <taxon>Rhizaria</taxon>
        <taxon>Endomyxa</taxon>
        <taxon>Phytomyxea</taxon>
        <taxon>Plasmodiophorida</taxon>
        <taxon>Plasmodiophoridae</taxon>
        <taxon>Spongospora</taxon>
    </lineage>
</organism>
<proteinExistence type="predicted"/>